<evidence type="ECO:0000256" key="1">
    <source>
        <dbReference type="SAM" id="Phobius"/>
    </source>
</evidence>
<evidence type="ECO:0000313" key="3">
    <source>
        <dbReference type="Proteomes" id="UP000199045"/>
    </source>
</evidence>
<proteinExistence type="predicted"/>
<dbReference type="EMBL" id="FNBN01000011">
    <property type="protein sequence ID" value="SDH36269.1"/>
    <property type="molecule type" value="Genomic_DNA"/>
</dbReference>
<feature type="transmembrane region" description="Helical" evidence="1">
    <location>
        <begin position="207"/>
        <end position="232"/>
    </location>
</feature>
<feature type="transmembrane region" description="Helical" evidence="1">
    <location>
        <begin position="239"/>
        <end position="263"/>
    </location>
</feature>
<organism evidence="2 3">
    <name type="scientific">Chitinophaga filiformis</name>
    <name type="common">Myxococcus filiformis</name>
    <name type="synonym">Flexibacter filiformis</name>
    <dbReference type="NCBI Taxonomy" id="104663"/>
    <lineage>
        <taxon>Bacteria</taxon>
        <taxon>Pseudomonadati</taxon>
        <taxon>Bacteroidota</taxon>
        <taxon>Chitinophagia</taxon>
        <taxon>Chitinophagales</taxon>
        <taxon>Chitinophagaceae</taxon>
        <taxon>Chitinophaga</taxon>
    </lineage>
</organism>
<feature type="transmembrane region" description="Helical" evidence="1">
    <location>
        <begin position="102"/>
        <end position="125"/>
    </location>
</feature>
<feature type="transmembrane region" description="Helical" evidence="1">
    <location>
        <begin position="169"/>
        <end position="187"/>
    </location>
</feature>
<reference evidence="2 3" key="1">
    <citation type="submission" date="2016-10" db="EMBL/GenBank/DDBJ databases">
        <authorList>
            <person name="de Groot N.N."/>
        </authorList>
    </citation>
    <scope>NUCLEOTIDE SEQUENCE [LARGE SCALE GENOMIC DNA]</scope>
    <source>
        <strain evidence="2 3">DSM 527</strain>
    </source>
</reference>
<gene>
    <name evidence="2" type="ORF">SAMN04488121_111147</name>
</gene>
<dbReference type="AlphaFoldDB" id="A0A1G8BT37"/>
<protein>
    <submittedName>
        <fullName evidence="2">Uncharacterized protein</fullName>
    </submittedName>
</protein>
<dbReference type="RefSeq" id="WP_143011649.1">
    <property type="nucleotide sequence ID" value="NZ_FNBN01000011.1"/>
</dbReference>
<evidence type="ECO:0000313" key="2">
    <source>
        <dbReference type="EMBL" id="SDH36269.1"/>
    </source>
</evidence>
<dbReference type="Proteomes" id="UP000199045">
    <property type="component" value="Unassembled WGS sequence"/>
</dbReference>
<name>A0A1G8BT37_CHIFI</name>
<dbReference type="STRING" id="104663.SAMN04488121_111147"/>
<dbReference type="OrthoDB" id="648816at2"/>
<keyword evidence="1" id="KW-0472">Membrane</keyword>
<keyword evidence="1" id="KW-1133">Transmembrane helix</keyword>
<sequence>MPHFSYNAFCLGVLIFLAISLSNFIYVWLCKMWKVKITEFSIFLNPGFSLLKKEINGIIYQLGWLPLGAYIKPLGMLKEDLGSIAKEELPFSFLNMSRTKQLLFRLIPSLVWLLVLLLSLCALKGPGNIFQSTVEMLSYISVAIKTMFGLSAANEFVMRTNNMLIDNDILSFALTLLISMFLVLTLLSKMMGIFAGDGKKINWLIKLPGFIIIIFGLYLAFWKIPTFVFSFFSFRQNVSYILSFILGLYLIGLVVFMLAMILVKLKTGKLASVSDR</sequence>
<keyword evidence="1" id="KW-0812">Transmembrane</keyword>
<feature type="transmembrane region" description="Helical" evidence="1">
    <location>
        <begin position="137"/>
        <end position="157"/>
    </location>
</feature>
<feature type="transmembrane region" description="Helical" evidence="1">
    <location>
        <begin position="6"/>
        <end position="29"/>
    </location>
</feature>
<accession>A0A1G8BT37</accession>